<name>A0A9X2AQ65_9BURK</name>
<dbReference type="AlphaFoldDB" id="A0A9X2AQ65"/>
<dbReference type="RefSeq" id="WP_243305387.1">
    <property type="nucleotide sequence ID" value="NZ_JALGBI010000001.1"/>
</dbReference>
<dbReference type="Pfam" id="PF06167">
    <property type="entry name" value="Peptidase_M90"/>
    <property type="match status" value="1"/>
</dbReference>
<protein>
    <submittedName>
        <fullName evidence="1">Zinc-dependent peptidase</fullName>
    </submittedName>
</protein>
<organism evidence="1 2">
    <name type="scientific">Variovorax terrae</name>
    <dbReference type="NCBI Taxonomy" id="2923278"/>
    <lineage>
        <taxon>Bacteria</taxon>
        <taxon>Pseudomonadati</taxon>
        <taxon>Pseudomonadota</taxon>
        <taxon>Betaproteobacteria</taxon>
        <taxon>Burkholderiales</taxon>
        <taxon>Comamonadaceae</taxon>
        <taxon>Variovorax</taxon>
    </lineage>
</organism>
<comment type="caution">
    <text evidence="1">The sequence shown here is derived from an EMBL/GenBank/DDBJ whole genome shotgun (WGS) entry which is preliminary data.</text>
</comment>
<proteinExistence type="predicted"/>
<sequence length="264" mass="29244">MFGWLRRRRRQHAARPLPEALWQSTLARYPFLGRLSTPELARLRTLAGEFLGSKEFHGAQGFAITDEVAAAVAVQACLPVLYLGLDWYDDFVGIVIQPGEVVARRTVMDEQGVVHHYDEVLSGEAMDRGPVMLSWPDVADAGASADAGYNVVIHEFAHKIDMRDGLPDGCPPLPAGFLGAPSARAARSAWLAVMQREYEAFREKTIIAERFGGEPTWLDPYGAQSIDEFFAVACEAYFVNRERFAGEFAALLPLLDGFFKPNQP</sequence>
<dbReference type="EMBL" id="JALGBI010000001">
    <property type="protein sequence ID" value="MCJ0762816.1"/>
    <property type="molecule type" value="Genomic_DNA"/>
</dbReference>
<dbReference type="InterPro" id="IPR042252">
    <property type="entry name" value="MtfA_N"/>
</dbReference>
<dbReference type="Gene3D" id="3.40.390.10">
    <property type="entry name" value="Collagenase (Catalytic Domain)"/>
    <property type="match status" value="1"/>
</dbReference>
<dbReference type="InterPro" id="IPR024079">
    <property type="entry name" value="MetalloPept_cat_dom_sf"/>
</dbReference>
<dbReference type="GO" id="GO:0005829">
    <property type="term" value="C:cytosol"/>
    <property type="evidence" value="ECO:0007669"/>
    <property type="project" value="TreeGrafter"/>
</dbReference>
<dbReference type="GO" id="GO:0004177">
    <property type="term" value="F:aminopeptidase activity"/>
    <property type="evidence" value="ECO:0007669"/>
    <property type="project" value="TreeGrafter"/>
</dbReference>
<dbReference type="Proteomes" id="UP001139447">
    <property type="component" value="Unassembled WGS sequence"/>
</dbReference>
<dbReference type="PANTHER" id="PTHR30164">
    <property type="entry name" value="MTFA PEPTIDASE"/>
    <property type="match status" value="1"/>
</dbReference>
<dbReference type="GO" id="GO:0008237">
    <property type="term" value="F:metallopeptidase activity"/>
    <property type="evidence" value="ECO:0007669"/>
    <property type="project" value="InterPro"/>
</dbReference>
<accession>A0A9X2AQ65</accession>
<dbReference type="SUPFAM" id="SSF55486">
    <property type="entry name" value="Metalloproteases ('zincins'), catalytic domain"/>
    <property type="match status" value="1"/>
</dbReference>
<dbReference type="PANTHER" id="PTHR30164:SF2">
    <property type="entry name" value="PROTEIN MTFA"/>
    <property type="match status" value="1"/>
</dbReference>
<dbReference type="InterPro" id="IPR010384">
    <property type="entry name" value="MtfA_fam"/>
</dbReference>
<gene>
    <name evidence="1" type="ORF">MMF98_06270</name>
</gene>
<evidence type="ECO:0000313" key="1">
    <source>
        <dbReference type="EMBL" id="MCJ0762816.1"/>
    </source>
</evidence>
<dbReference type="CDD" id="cd20169">
    <property type="entry name" value="Peptidase_M90_mtfA"/>
    <property type="match status" value="1"/>
</dbReference>
<dbReference type="Gene3D" id="1.10.472.150">
    <property type="entry name" value="Glucose-regulated metallo-peptidase M90, N-terminal domain"/>
    <property type="match status" value="1"/>
</dbReference>
<keyword evidence="2" id="KW-1185">Reference proteome</keyword>
<reference evidence="1" key="1">
    <citation type="submission" date="2022-03" db="EMBL/GenBank/DDBJ databases">
        <authorList>
            <person name="Woo C.Y."/>
        </authorList>
    </citation>
    <scope>NUCLEOTIDE SEQUENCE</scope>
    <source>
        <strain evidence="1">CYS-02</strain>
    </source>
</reference>
<evidence type="ECO:0000313" key="2">
    <source>
        <dbReference type="Proteomes" id="UP001139447"/>
    </source>
</evidence>